<proteinExistence type="predicted"/>
<reference evidence="2 3" key="1">
    <citation type="journal article" date="2023" name="Sci. Data">
        <title>Genome assembly of the Korean intertidal mud-creeper Batillaria attramentaria.</title>
        <authorList>
            <person name="Patra A.K."/>
            <person name="Ho P.T."/>
            <person name="Jun S."/>
            <person name="Lee S.J."/>
            <person name="Kim Y."/>
            <person name="Won Y.J."/>
        </authorList>
    </citation>
    <scope>NUCLEOTIDE SEQUENCE [LARGE SCALE GENOMIC DNA]</scope>
    <source>
        <strain evidence="2">Wonlab-2016</strain>
    </source>
</reference>
<organism evidence="2 3">
    <name type="scientific">Batillaria attramentaria</name>
    <dbReference type="NCBI Taxonomy" id="370345"/>
    <lineage>
        <taxon>Eukaryota</taxon>
        <taxon>Metazoa</taxon>
        <taxon>Spiralia</taxon>
        <taxon>Lophotrochozoa</taxon>
        <taxon>Mollusca</taxon>
        <taxon>Gastropoda</taxon>
        <taxon>Caenogastropoda</taxon>
        <taxon>Sorbeoconcha</taxon>
        <taxon>Cerithioidea</taxon>
        <taxon>Batillariidae</taxon>
        <taxon>Batillaria</taxon>
    </lineage>
</organism>
<dbReference type="AlphaFoldDB" id="A0ABD0KGG7"/>
<accession>A0ABD0KGG7</accession>
<comment type="caution">
    <text evidence="2">The sequence shown here is derived from an EMBL/GenBank/DDBJ whole genome shotgun (WGS) entry which is preliminary data.</text>
</comment>
<evidence type="ECO:0000313" key="2">
    <source>
        <dbReference type="EMBL" id="KAK7486268.1"/>
    </source>
</evidence>
<feature type="compositionally biased region" description="Basic and acidic residues" evidence="1">
    <location>
        <begin position="116"/>
        <end position="126"/>
    </location>
</feature>
<name>A0ABD0KGG7_9CAEN</name>
<keyword evidence="3" id="KW-1185">Reference proteome</keyword>
<evidence type="ECO:0000313" key="3">
    <source>
        <dbReference type="Proteomes" id="UP001519460"/>
    </source>
</evidence>
<sequence length="138" mass="14896">MKRFCLLSVTCQWRTLGARNDFRWEKWRGEARGGYPLGGDAGGVSMTAGNGVDVSPAIQQDMEGGWGGWITYTGITLDQDSPVPHPPPPSTAVVPSLSSCHPCSVPRTPSLPAKDQGLEKRPERPFHSSRSLVKPDPA</sequence>
<feature type="region of interest" description="Disordered" evidence="1">
    <location>
        <begin position="78"/>
        <end position="138"/>
    </location>
</feature>
<gene>
    <name evidence="2" type="ORF">BaRGS_00022438</name>
</gene>
<dbReference type="Proteomes" id="UP001519460">
    <property type="component" value="Unassembled WGS sequence"/>
</dbReference>
<evidence type="ECO:0000256" key="1">
    <source>
        <dbReference type="SAM" id="MobiDB-lite"/>
    </source>
</evidence>
<dbReference type="EMBL" id="JACVVK020000181">
    <property type="protein sequence ID" value="KAK7486268.1"/>
    <property type="molecule type" value="Genomic_DNA"/>
</dbReference>
<protein>
    <submittedName>
        <fullName evidence="2">Uncharacterized protein</fullName>
    </submittedName>
</protein>